<dbReference type="Pfam" id="PF02621">
    <property type="entry name" value="VitK2_biosynth"/>
    <property type="match status" value="1"/>
</dbReference>
<accession>A0ABV5CD84</accession>
<organism evidence="5 6">
    <name type="scientific">Albibacterium profundi</name>
    <dbReference type="NCBI Taxonomy" id="3134906"/>
    <lineage>
        <taxon>Bacteria</taxon>
        <taxon>Pseudomonadati</taxon>
        <taxon>Bacteroidota</taxon>
        <taxon>Sphingobacteriia</taxon>
        <taxon>Sphingobacteriales</taxon>
        <taxon>Sphingobacteriaceae</taxon>
        <taxon>Albibacterium</taxon>
    </lineage>
</organism>
<feature type="active site" description="Proton acceptor" evidence="4">
    <location>
        <position position="153"/>
    </location>
</feature>
<dbReference type="EMBL" id="JBBVGT010000002">
    <property type="protein sequence ID" value="MFB5945509.1"/>
    <property type="molecule type" value="Genomic_DNA"/>
</dbReference>
<dbReference type="EC" id="4.1.99.29" evidence="4"/>
<keyword evidence="6" id="KW-1185">Reference proteome</keyword>
<keyword evidence="2 4" id="KW-0474">Menaquinone biosynthesis</keyword>
<evidence type="ECO:0000256" key="3">
    <source>
        <dbReference type="ARBA" id="ARBA00023239"/>
    </source>
</evidence>
<feature type="binding site" evidence="4">
    <location>
        <begin position="55"/>
        <end position="57"/>
    </location>
    <ligand>
        <name>substrate</name>
    </ligand>
</feature>
<sequence>MTLTLGFSPCPNDTFIFDALIHKKIDTAGLDFDVVYEDVETLNKMTFDNHLDITKLSFHAFAFALKNYALLDSGSALGHGVGPLLITADESRTPEFVLEHAPELTVAIPGTYTTANFLLNLAFPLLQQKRVHLFSDIENAVSNNKVDLGLIIHESRFTYQRKGLYKVLDLGNFWEQKTNLPIPLGGIVVNRRIDPEIQYKINHLIHQSIEFAFQNPKSSLDFIKSHSQEMEDEVISKHINLYVNDYSLGLGTSGREAVTKLFEEARSLQVIPAYQENIFA</sequence>
<dbReference type="CDD" id="cd13635">
    <property type="entry name" value="PBP2_Ttha1568_Mqnd"/>
    <property type="match status" value="1"/>
</dbReference>
<protein>
    <recommendedName>
        <fullName evidence="4">1,4-dihydroxy-6-naphtoate synthase</fullName>
        <ecNumber evidence="4">4.1.99.29</ecNumber>
    </recommendedName>
    <alternativeName>
        <fullName evidence="4">Menaquinone biosynthetic enzyme MqnD</fullName>
    </alternativeName>
</protein>
<evidence type="ECO:0000256" key="1">
    <source>
        <dbReference type="ARBA" id="ARBA00004863"/>
    </source>
</evidence>
<dbReference type="InterPro" id="IPR003773">
    <property type="entry name" value="Menaquinone_biosynth"/>
</dbReference>
<dbReference type="Gene3D" id="3.40.190.10">
    <property type="entry name" value="Periplasmic binding protein-like II"/>
    <property type="match status" value="2"/>
</dbReference>
<comment type="caution">
    <text evidence="5">The sequence shown here is derived from an EMBL/GenBank/DDBJ whole genome shotgun (WGS) entry which is preliminary data.</text>
</comment>
<comment type="pathway">
    <text evidence="1 4">Quinol/quinone metabolism; menaquinone biosynthesis.</text>
</comment>
<evidence type="ECO:0000256" key="4">
    <source>
        <dbReference type="HAMAP-Rule" id="MF_00996"/>
    </source>
</evidence>
<evidence type="ECO:0000313" key="5">
    <source>
        <dbReference type="EMBL" id="MFB5945509.1"/>
    </source>
</evidence>
<gene>
    <name evidence="4" type="primary">mqnD</name>
    <name evidence="5" type="ORF">WKR92_06670</name>
</gene>
<name>A0ABV5CD84_9SPHI</name>
<evidence type="ECO:0000313" key="6">
    <source>
        <dbReference type="Proteomes" id="UP001580928"/>
    </source>
</evidence>
<comment type="function">
    <text evidence="4">Catalyzes the conversion of cyclic dehypoxanthine futalosine (cyclic DHFL) into 1,4-dihydroxy-6-naphthoate, a step in the biosynthesis of menaquinone (MK, vitamin K2).</text>
</comment>
<comment type="similarity">
    <text evidence="4">Belongs to the MqnA/MqnD family. MqnD subfamily.</text>
</comment>
<feature type="binding site" evidence="4">
    <location>
        <begin position="114"/>
        <end position="115"/>
    </location>
    <ligand>
        <name>substrate</name>
    </ligand>
</feature>
<comment type="catalytic activity">
    <reaction evidence="4">
        <text>cyclic dehypoxanthinylfutalosinate = 1,4-dihydroxy-6-naphthoate + dihydroxyacetone</text>
        <dbReference type="Rhea" id="RHEA:33087"/>
        <dbReference type="ChEBI" id="CHEBI:16016"/>
        <dbReference type="ChEBI" id="CHEBI:64254"/>
        <dbReference type="ChEBI" id="CHEBI:64270"/>
        <dbReference type="EC" id="4.1.99.29"/>
    </reaction>
</comment>
<dbReference type="PANTHER" id="PTHR37167:SF1">
    <property type="entry name" value="1,4-DIHYDROXY-6-NAPHTOATE SYNTHASE"/>
    <property type="match status" value="1"/>
</dbReference>
<keyword evidence="3 4" id="KW-0456">Lyase</keyword>
<dbReference type="SUPFAM" id="SSF53850">
    <property type="entry name" value="Periplasmic binding protein-like II"/>
    <property type="match status" value="1"/>
</dbReference>
<proteinExistence type="inferred from homology"/>
<dbReference type="RefSeq" id="WP_375557046.1">
    <property type="nucleotide sequence ID" value="NZ_JBBVGT010000002.1"/>
</dbReference>
<dbReference type="PANTHER" id="PTHR37167">
    <property type="entry name" value="1,4-DIHYDROXY-6-NAPHTOATE SYNTHASE"/>
    <property type="match status" value="1"/>
</dbReference>
<reference evidence="5 6" key="1">
    <citation type="submission" date="2024-04" db="EMBL/GenBank/DDBJ databases">
        <title>Albibacterium profundi sp. nov., isolated from sediment of the Challenger Deep of Mariana Trench.</title>
        <authorList>
            <person name="Wang Y."/>
        </authorList>
    </citation>
    <scope>NUCLEOTIDE SEQUENCE [LARGE SCALE GENOMIC DNA]</scope>
    <source>
        <strain evidence="5 6">RHL897</strain>
    </source>
</reference>
<dbReference type="InterPro" id="IPR030869">
    <property type="entry name" value="MqnD"/>
</dbReference>
<evidence type="ECO:0000256" key="2">
    <source>
        <dbReference type="ARBA" id="ARBA00022428"/>
    </source>
</evidence>
<dbReference type="HAMAP" id="MF_00996">
    <property type="entry name" value="MqnD"/>
    <property type="match status" value="1"/>
</dbReference>
<dbReference type="Proteomes" id="UP001580928">
    <property type="component" value="Unassembled WGS sequence"/>
</dbReference>